<keyword evidence="2 8" id="KW-0813">Transport</keyword>
<keyword evidence="13" id="KW-1185">Reference proteome</keyword>
<evidence type="ECO:0000256" key="4">
    <source>
        <dbReference type="ARBA" id="ARBA00022989"/>
    </source>
</evidence>
<keyword evidence="4 10" id="KW-1133">Transmembrane helix</keyword>
<dbReference type="SUPFAM" id="SSF81324">
    <property type="entry name" value="Voltage-gated potassium channels"/>
    <property type="match status" value="2"/>
</dbReference>
<evidence type="ECO:0000256" key="2">
    <source>
        <dbReference type="ARBA" id="ARBA00022448"/>
    </source>
</evidence>
<dbReference type="Gene3D" id="1.10.287.70">
    <property type="match status" value="1"/>
</dbReference>
<dbReference type="InterPro" id="IPR003280">
    <property type="entry name" value="2pore_dom_K_chnl"/>
</dbReference>
<dbReference type="EnsemblMetazoa" id="XM_038218287.1">
    <property type="protein sequence ID" value="XP_038074215.1"/>
    <property type="gene ID" value="LOC119742388"/>
</dbReference>
<accession>A0A914BEC2</accession>
<keyword evidence="6 10" id="KW-0472">Membrane</keyword>
<dbReference type="PRINTS" id="PR01333">
    <property type="entry name" value="2POREKCHANEL"/>
</dbReference>
<dbReference type="Pfam" id="PF07885">
    <property type="entry name" value="Ion_trans_2"/>
    <property type="match status" value="2"/>
</dbReference>
<evidence type="ECO:0000256" key="9">
    <source>
        <dbReference type="SAM" id="MobiDB-lite"/>
    </source>
</evidence>
<dbReference type="AlphaFoldDB" id="A0A914BEC2"/>
<dbReference type="PANTHER" id="PTHR11003:SF330">
    <property type="entry name" value="POTASSIUM CHANNEL DOMAIN-CONTAINING PROTEIN"/>
    <property type="match status" value="1"/>
</dbReference>
<feature type="domain" description="Potassium channel" evidence="11">
    <location>
        <begin position="90"/>
        <end position="146"/>
    </location>
</feature>
<feature type="transmembrane region" description="Helical" evidence="10">
    <location>
        <begin position="122"/>
        <end position="147"/>
    </location>
</feature>
<keyword evidence="5 8" id="KW-0406">Ion transport</keyword>
<evidence type="ECO:0000313" key="13">
    <source>
        <dbReference type="Proteomes" id="UP000887568"/>
    </source>
</evidence>
<comment type="subcellular location">
    <subcellularLocation>
        <location evidence="1">Membrane</location>
        <topology evidence="1">Multi-pass membrane protein</topology>
    </subcellularLocation>
</comment>
<proteinExistence type="inferred from homology"/>
<keyword evidence="3 8" id="KW-0812">Transmembrane</keyword>
<evidence type="ECO:0000256" key="3">
    <source>
        <dbReference type="ARBA" id="ARBA00022692"/>
    </source>
</evidence>
<name>A0A914BEC2_PATMI</name>
<evidence type="ECO:0000256" key="10">
    <source>
        <dbReference type="SAM" id="Phobius"/>
    </source>
</evidence>
<dbReference type="GO" id="GO:0022841">
    <property type="term" value="F:potassium ion leak channel activity"/>
    <property type="evidence" value="ECO:0007669"/>
    <property type="project" value="TreeGrafter"/>
</dbReference>
<comment type="similarity">
    <text evidence="8">Belongs to the two pore domain potassium channel (TC 1.A.1.8) family.</text>
</comment>
<dbReference type="GO" id="GO:0005886">
    <property type="term" value="C:plasma membrane"/>
    <property type="evidence" value="ECO:0007669"/>
    <property type="project" value="TreeGrafter"/>
</dbReference>
<evidence type="ECO:0000256" key="8">
    <source>
        <dbReference type="RuleBase" id="RU003857"/>
    </source>
</evidence>
<dbReference type="PROSITE" id="PS51257">
    <property type="entry name" value="PROKAR_LIPOPROTEIN"/>
    <property type="match status" value="1"/>
</dbReference>
<evidence type="ECO:0000256" key="6">
    <source>
        <dbReference type="ARBA" id="ARBA00023136"/>
    </source>
</evidence>
<reference evidence="12" key="1">
    <citation type="submission" date="2022-11" db="UniProtKB">
        <authorList>
            <consortium name="EnsemblMetazoa"/>
        </authorList>
    </citation>
    <scope>IDENTIFICATION</scope>
</reference>
<dbReference type="OMA" id="GMEINEQ"/>
<feature type="transmembrane region" description="Helical" evidence="10">
    <location>
        <begin position="201"/>
        <end position="217"/>
    </location>
</feature>
<evidence type="ECO:0000313" key="12">
    <source>
        <dbReference type="EnsemblMetazoa" id="XP_038074215.1"/>
    </source>
</evidence>
<protein>
    <recommendedName>
        <fullName evidence="11">Potassium channel domain-containing protein</fullName>
    </recommendedName>
</protein>
<dbReference type="PANTHER" id="PTHR11003">
    <property type="entry name" value="POTASSIUM CHANNEL, SUBFAMILY K"/>
    <property type="match status" value="1"/>
</dbReference>
<dbReference type="RefSeq" id="XP_038074215.1">
    <property type="nucleotide sequence ID" value="XM_038218287.1"/>
</dbReference>
<dbReference type="Proteomes" id="UP000887568">
    <property type="component" value="Unplaced"/>
</dbReference>
<evidence type="ECO:0000256" key="7">
    <source>
        <dbReference type="ARBA" id="ARBA00023303"/>
    </source>
</evidence>
<organism evidence="12 13">
    <name type="scientific">Patiria miniata</name>
    <name type="common">Bat star</name>
    <name type="synonym">Asterina miniata</name>
    <dbReference type="NCBI Taxonomy" id="46514"/>
    <lineage>
        <taxon>Eukaryota</taxon>
        <taxon>Metazoa</taxon>
        <taxon>Echinodermata</taxon>
        <taxon>Eleutherozoa</taxon>
        <taxon>Asterozoa</taxon>
        <taxon>Asteroidea</taxon>
        <taxon>Valvatacea</taxon>
        <taxon>Valvatida</taxon>
        <taxon>Asterinidae</taxon>
        <taxon>Patiria</taxon>
    </lineage>
</organism>
<keyword evidence="7 8" id="KW-0407">Ion channel</keyword>
<feature type="domain" description="Potassium channel" evidence="11">
    <location>
        <begin position="186"/>
        <end position="220"/>
    </location>
</feature>
<dbReference type="GO" id="GO:0030322">
    <property type="term" value="P:stabilization of membrane potential"/>
    <property type="evidence" value="ECO:0007669"/>
    <property type="project" value="TreeGrafter"/>
</dbReference>
<dbReference type="InterPro" id="IPR013099">
    <property type="entry name" value="K_chnl_dom"/>
</dbReference>
<evidence type="ECO:0000259" key="11">
    <source>
        <dbReference type="Pfam" id="PF07885"/>
    </source>
</evidence>
<dbReference type="OrthoDB" id="297496at2759"/>
<feature type="region of interest" description="Disordered" evidence="9">
    <location>
        <begin position="263"/>
        <end position="290"/>
    </location>
</feature>
<dbReference type="GO" id="GO:0015271">
    <property type="term" value="F:outward rectifier potassium channel activity"/>
    <property type="evidence" value="ECO:0007669"/>
    <property type="project" value="TreeGrafter"/>
</dbReference>
<feature type="compositionally biased region" description="Basic and acidic residues" evidence="9">
    <location>
        <begin position="263"/>
        <end position="281"/>
    </location>
</feature>
<dbReference type="GeneID" id="119742388"/>
<evidence type="ECO:0000256" key="5">
    <source>
        <dbReference type="ARBA" id="ARBA00023065"/>
    </source>
</evidence>
<feature type="transmembrane region" description="Helical" evidence="10">
    <location>
        <begin position="167"/>
        <end position="189"/>
    </location>
</feature>
<sequence>MKAWVKSLLLLASTCGYIFLGGCTFMALEHQQPTATHKELTRQVAGFLANHSHCGMVEDRLRDFLENSVATAYGNGVLLSHAHPARGVQDIWTFSNAFVFAFEVVTTIGEGVMVPRTSKGRLFAMVYAAIGVPLCYLMLSAVGDTFYFTWRKLRHLFSRIRQRTIRVALGVSCTLIVLHLVLSDFPAILVSTHQGWDFFTSQYYCFMVLSTVGLGDLSRKRQMQESEEMEWVKHALSVLYDLLCLSIVSVIYKGVNEYREQVRKEEANQEEQSRADRRGDEASSSTHCSKSIDSSFELGKIEFIELGAGPDSGRGSLSLFNS</sequence>
<evidence type="ECO:0000256" key="1">
    <source>
        <dbReference type="ARBA" id="ARBA00004141"/>
    </source>
</evidence>
<feature type="transmembrane region" description="Helical" evidence="10">
    <location>
        <begin position="7"/>
        <end position="28"/>
    </location>
</feature>